<dbReference type="AlphaFoldDB" id="A0A846MSG9"/>
<feature type="domain" description="4Fe-4S ferredoxin-type" evidence="7">
    <location>
        <begin position="115"/>
        <end position="144"/>
    </location>
</feature>
<dbReference type="InterPro" id="IPR017900">
    <property type="entry name" value="4Fe4S_Fe_S_CS"/>
</dbReference>
<keyword evidence="5" id="KW-0411">Iron-sulfur</keyword>
<dbReference type="GO" id="GO:0046872">
    <property type="term" value="F:metal ion binding"/>
    <property type="evidence" value="ECO:0007669"/>
    <property type="project" value="UniProtKB-KW"/>
</dbReference>
<dbReference type="GO" id="GO:0016651">
    <property type="term" value="F:oxidoreductase activity, acting on NAD(P)H"/>
    <property type="evidence" value="ECO:0007669"/>
    <property type="project" value="InterPro"/>
</dbReference>
<feature type="compositionally biased region" description="Polar residues" evidence="6">
    <location>
        <begin position="184"/>
        <end position="199"/>
    </location>
</feature>
<evidence type="ECO:0000256" key="3">
    <source>
        <dbReference type="ARBA" id="ARBA00022737"/>
    </source>
</evidence>
<comment type="caution">
    <text evidence="8">The sequence shown here is derived from an EMBL/GenBank/DDBJ whole genome shotgun (WGS) entry which is preliminary data.</text>
</comment>
<keyword evidence="2" id="KW-0479">Metal-binding</keyword>
<evidence type="ECO:0000313" key="8">
    <source>
        <dbReference type="EMBL" id="NIK74389.1"/>
    </source>
</evidence>
<feature type="compositionally biased region" description="Basic residues" evidence="6">
    <location>
        <begin position="309"/>
        <end position="318"/>
    </location>
</feature>
<feature type="region of interest" description="Disordered" evidence="6">
    <location>
        <begin position="183"/>
        <end position="324"/>
    </location>
</feature>
<evidence type="ECO:0000313" key="9">
    <source>
        <dbReference type="Proteomes" id="UP000537126"/>
    </source>
</evidence>
<accession>A0A846MSG9</accession>
<dbReference type="Proteomes" id="UP000537126">
    <property type="component" value="Unassembled WGS sequence"/>
</dbReference>
<feature type="domain" description="4Fe-4S ferredoxin-type" evidence="7">
    <location>
        <begin position="64"/>
        <end position="95"/>
    </location>
</feature>
<evidence type="ECO:0000256" key="2">
    <source>
        <dbReference type="ARBA" id="ARBA00022723"/>
    </source>
</evidence>
<keyword evidence="4" id="KW-0408">Iron</keyword>
<dbReference type="PANTHER" id="PTHR10849">
    <property type="entry name" value="NADH DEHYDROGENASE UBIQUINONE IRON-SULFUR PROTEIN 8, MITOCHONDRIAL"/>
    <property type="match status" value="1"/>
</dbReference>
<dbReference type="GO" id="GO:0051539">
    <property type="term" value="F:4 iron, 4 sulfur cluster binding"/>
    <property type="evidence" value="ECO:0007669"/>
    <property type="project" value="UniProtKB-KW"/>
</dbReference>
<proteinExistence type="predicted"/>
<dbReference type="PROSITE" id="PS00198">
    <property type="entry name" value="4FE4S_FER_1"/>
    <property type="match status" value="2"/>
</dbReference>
<reference evidence="8 9" key="1">
    <citation type="submission" date="2020-03" db="EMBL/GenBank/DDBJ databases">
        <title>Genomic Encyclopedia of Type Strains, Phase IV (KMG-IV): sequencing the most valuable type-strain genomes for metagenomic binning, comparative biology and taxonomic classification.</title>
        <authorList>
            <person name="Goeker M."/>
        </authorList>
    </citation>
    <scope>NUCLEOTIDE SEQUENCE [LARGE SCALE GENOMIC DNA]</scope>
    <source>
        <strain evidence="8 9">DSM 5718</strain>
    </source>
</reference>
<feature type="compositionally biased region" description="Polar residues" evidence="6">
    <location>
        <begin position="237"/>
        <end position="246"/>
    </location>
</feature>
<dbReference type="GO" id="GO:0016020">
    <property type="term" value="C:membrane"/>
    <property type="evidence" value="ECO:0007669"/>
    <property type="project" value="InterPro"/>
</dbReference>
<dbReference type="InterPro" id="IPR017896">
    <property type="entry name" value="4Fe4S_Fe-S-bd"/>
</dbReference>
<keyword evidence="9" id="KW-1185">Reference proteome</keyword>
<evidence type="ECO:0000259" key="7">
    <source>
        <dbReference type="PROSITE" id="PS51379"/>
    </source>
</evidence>
<sequence>MFWQTTLSTLKSLYKGIQLTLQHLFQARVRRPALPVWHPDYFRYAHGRVTLQYPHEQIPVPDNGRYRLHNEIDDCIVCDKCAKICPVDCIEIEAIKSPVPIGTTSDGTVKRLYAAKFNIDMAKCCYCGLCTTVCPTECLTMSKTFDYTEADVYDLLYLFGNLSKEEIAEKQALWVQYQAEKEAQPQTQNNTNSRQSVNANPVFKPKPQKTATTSPKSSEETEEKPSPKPVFKPKMKPQTSQENTSKAVIKPKLKAPVKPTEETETEEKNAAKPVIKPKIKPIKPISPEDKPADSREETTPQTSEEKKAKPVIKPKIPPKKNPDA</sequence>
<evidence type="ECO:0000256" key="4">
    <source>
        <dbReference type="ARBA" id="ARBA00023004"/>
    </source>
</evidence>
<organism evidence="8 9">
    <name type="scientific">Thermonema lapsum</name>
    <dbReference type="NCBI Taxonomy" id="28195"/>
    <lineage>
        <taxon>Bacteria</taxon>
        <taxon>Pseudomonadati</taxon>
        <taxon>Bacteroidota</taxon>
        <taxon>Cytophagia</taxon>
        <taxon>Cytophagales</taxon>
        <taxon>Thermonemataceae</taxon>
        <taxon>Thermonema</taxon>
    </lineage>
</organism>
<dbReference type="InterPro" id="IPR010226">
    <property type="entry name" value="NADH_quinone_OxRdtase_chainI"/>
</dbReference>
<keyword evidence="3" id="KW-0677">Repeat</keyword>
<gene>
    <name evidence="8" type="ORF">FHS56_001902</name>
</gene>
<feature type="compositionally biased region" description="Basic and acidic residues" evidence="6">
    <location>
        <begin position="286"/>
        <end position="308"/>
    </location>
</feature>
<dbReference type="SUPFAM" id="SSF54862">
    <property type="entry name" value="4Fe-4S ferredoxins"/>
    <property type="match status" value="1"/>
</dbReference>
<feature type="compositionally biased region" description="Basic and acidic residues" evidence="6">
    <location>
        <begin position="217"/>
        <end position="226"/>
    </location>
</feature>
<protein>
    <submittedName>
        <fullName evidence="8">NADH-quinone oxidoreductase subunit I</fullName>
    </submittedName>
</protein>
<evidence type="ECO:0000256" key="5">
    <source>
        <dbReference type="ARBA" id="ARBA00023014"/>
    </source>
</evidence>
<dbReference type="Gene3D" id="3.30.70.3270">
    <property type="match status" value="1"/>
</dbReference>
<dbReference type="EMBL" id="JAASRN010000002">
    <property type="protein sequence ID" value="NIK74389.1"/>
    <property type="molecule type" value="Genomic_DNA"/>
</dbReference>
<dbReference type="RefSeq" id="WP_166920005.1">
    <property type="nucleotide sequence ID" value="NZ_JAASRN010000002.1"/>
</dbReference>
<evidence type="ECO:0000256" key="1">
    <source>
        <dbReference type="ARBA" id="ARBA00022485"/>
    </source>
</evidence>
<evidence type="ECO:0000256" key="6">
    <source>
        <dbReference type="SAM" id="MobiDB-lite"/>
    </source>
</evidence>
<dbReference type="PROSITE" id="PS51379">
    <property type="entry name" value="4FE4S_FER_2"/>
    <property type="match status" value="2"/>
</dbReference>
<dbReference type="Pfam" id="PF12838">
    <property type="entry name" value="Fer4_7"/>
    <property type="match status" value="1"/>
</dbReference>
<name>A0A846MSG9_9BACT</name>
<keyword evidence="1" id="KW-0004">4Fe-4S</keyword>